<feature type="signal peptide" evidence="2">
    <location>
        <begin position="1"/>
        <end position="25"/>
    </location>
</feature>
<evidence type="ECO:0000313" key="5">
    <source>
        <dbReference type="Proteomes" id="UP000249065"/>
    </source>
</evidence>
<dbReference type="PANTHER" id="PTHR35563">
    <property type="entry name" value="BARREL METAL-DEPENDENT HYDROLASE, PUTATIVE (AFU_ORTHOLOGUE AFUA_1G16240)-RELATED"/>
    <property type="match status" value="1"/>
</dbReference>
<keyword evidence="2" id="KW-0732">Signal</keyword>
<keyword evidence="5" id="KW-1185">Reference proteome</keyword>
<feature type="chain" id="PRO_5016415688" evidence="2">
    <location>
        <begin position="26"/>
        <end position="318"/>
    </location>
</feature>
<dbReference type="InterPro" id="IPR032466">
    <property type="entry name" value="Metal_Hydrolase"/>
</dbReference>
<sequence length="318" mass="33779">MSMRRRLLLAGPAAALAARPGRPWAALLTPPAFEVPPGACDCHVHVIPDRERFPLLAARRYTPPPAGPAMLLALQRALHLDRVVIVTPSVYGTDNRATLEGLRALGPGRARGVAVIDASTTPAQLEELHQAGIRGIRVNLETHGVADPAAAAQALRSAVALVQARGWHVQVYTRPTVIEALREPLAQLPVPLVIDHFGGARGAAGPAQPGFAALLELVRSGRAYVKLSGAYRGSEAAPAFPDMAPLARALIAANPDRILWGSDWPHTNSQSGRPPGEVSEPIEVDDGLLLNQLPVWAPEAAIRRRILVGNPARLYGFA</sequence>
<dbReference type="Pfam" id="PF04909">
    <property type="entry name" value="Amidohydro_2"/>
    <property type="match status" value="1"/>
</dbReference>
<proteinExistence type="predicted"/>
<keyword evidence="4" id="KW-0378">Hydrolase</keyword>
<accession>A0A327M9F3</accession>
<dbReference type="InterPro" id="IPR052358">
    <property type="entry name" value="Aro_Compnd_Degr_Hydrolases"/>
</dbReference>
<evidence type="ECO:0000313" key="4">
    <source>
        <dbReference type="EMBL" id="RAI59035.1"/>
    </source>
</evidence>
<organism evidence="4 5">
    <name type="scientific">Roseicella frigidaeris</name>
    <dbReference type="NCBI Taxonomy" id="2230885"/>
    <lineage>
        <taxon>Bacteria</taxon>
        <taxon>Pseudomonadati</taxon>
        <taxon>Pseudomonadota</taxon>
        <taxon>Alphaproteobacteria</taxon>
        <taxon>Acetobacterales</taxon>
        <taxon>Roseomonadaceae</taxon>
        <taxon>Roseicella</taxon>
    </lineage>
</organism>
<dbReference type="EMBL" id="QLIX01000006">
    <property type="protein sequence ID" value="RAI59035.1"/>
    <property type="molecule type" value="Genomic_DNA"/>
</dbReference>
<dbReference type="PANTHER" id="PTHR35563:SF2">
    <property type="entry name" value="BARREL METAL-DEPENDENT HYDROLASE, PUTATIVE (AFU_ORTHOLOGUE AFUA_1G16240)-RELATED"/>
    <property type="match status" value="1"/>
</dbReference>
<dbReference type="SUPFAM" id="SSF51556">
    <property type="entry name" value="Metallo-dependent hydrolases"/>
    <property type="match status" value="1"/>
</dbReference>
<dbReference type="Proteomes" id="UP000249065">
    <property type="component" value="Unassembled WGS sequence"/>
</dbReference>
<protein>
    <submittedName>
        <fullName evidence="4">Hydrolase</fullName>
    </submittedName>
</protein>
<dbReference type="Gene3D" id="3.20.20.140">
    <property type="entry name" value="Metal-dependent hydrolases"/>
    <property type="match status" value="1"/>
</dbReference>
<evidence type="ECO:0000256" key="2">
    <source>
        <dbReference type="SAM" id="SignalP"/>
    </source>
</evidence>
<evidence type="ECO:0000259" key="3">
    <source>
        <dbReference type="Pfam" id="PF04909"/>
    </source>
</evidence>
<evidence type="ECO:0000256" key="1">
    <source>
        <dbReference type="SAM" id="MobiDB-lite"/>
    </source>
</evidence>
<dbReference type="AlphaFoldDB" id="A0A327M9F3"/>
<feature type="domain" description="Amidohydrolase-related" evidence="3">
    <location>
        <begin position="40"/>
        <end position="317"/>
    </location>
</feature>
<feature type="region of interest" description="Disordered" evidence="1">
    <location>
        <begin position="262"/>
        <end position="281"/>
    </location>
</feature>
<reference evidence="5" key="1">
    <citation type="submission" date="2018-06" db="EMBL/GenBank/DDBJ databases">
        <authorList>
            <person name="Khan S.A."/>
        </authorList>
    </citation>
    <scope>NUCLEOTIDE SEQUENCE [LARGE SCALE GENOMIC DNA]</scope>
    <source>
        <strain evidence="5">DB-1506</strain>
    </source>
</reference>
<name>A0A327M9F3_9PROT</name>
<gene>
    <name evidence="4" type="ORF">DOO78_10890</name>
</gene>
<dbReference type="OrthoDB" id="9787654at2"/>
<dbReference type="GO" id="GO:0016787">
    <property type="term" value="F:hydrolase activity"/>
    <property type="evidence" value="ECO:0007669"/>
    <property type="project" value="UniProtKB-KW"/>
</dbReference>
<dbReference type="InterPro" id="IPR006680">
    <property type="entry name" value="Amidohydro-rel"/>
</dbReference>
<comment type="caution">
    <text evidence="4">The sequence shown here is derived from an EMBL/GenBank/DDBJ whole genome shotgun (WGS) entry which is preliminary data.</text>
</comment>